<dbReference type="RefSeq" id="WP_290141439.1">
    <property type="nucleotide sequence ID" value="NZ_CP101620.1"/>
</dbReference>
<dbReference type="Pfam" id="PF02645">
    <property type="entry name" value="DegV"/>
    <property type="match status" value="1"/>
</dbReference>
<keyword evidence="1" id="KW-0446">Lipid-binding</keyword>
<dbReference type="InterPro" id="IPR043168">
    <property type="entry name" value="DegV_C"/>
</dbReference>
<accession>A0ABY5I3R6</accession>
<reference evidence="2" key="1">
    <citation type="submission" date="2022-07" db="EMBL/GenBank/DDBJ databases">
        <title>Faecal culturing of patients with breast cancer.</title>
        <authorList>
            <person name="Teng N.M.Y."/>
            <person name="Kiu R."/>
            <person name="Evans R."/>
            <person name="Baker D.J."/>
            <person name="Zenner C."/>
            <person name="Robinson S.D."/>
            <person name="Hall L.J."/>
        </authorList>
    </citation>
    <scope>NUCLEOTIDE SEQUENCE</scope>
    <source>
        <strain evidence="2">LH1062</strain>
    </source>
</reference>
<sequence length="289" mass="32156">MKVAIMTDSNSGITQSEAKELGIFVLPMPFTIDGKEYKEDINLTQDEFYDKLMNGAEVFTSQPAAGEVTGFFDRILEDYDQIVHIPMSSGLSGSCQTAMMLADDEDYKGKVFVVDSQRISVTQKWDVLDAIEMAKQGKDAKEIHDILMQNKLNASIYITVNTLEYLKKGGRITPAAAALGGLLKIKPILTIQGEKLDSFQKTRTMQKAAKIMIDALRQDIQEHIDPVNEDMSDAHIMIAYTYDKDQALEFKKEVEEAFPNHEVICDPLSLSVACHIGPHSLAIATCKKI</sequence>
<dbReference type="SUPFAM" id="SSF82549">
    <property type="entry name" value="DAK1/DegV-like"/>
    <property type="match status" value="1"/>
</dbReference>
<dbReference type="InterPro" id="IPR050270">
    <property type="entry name" value="DegV_domain_contain"/>
</dbReference>
<dbReference type="EMBL" id="CP101620">
    <property type="protein sequence ID" value="UTY40002.1"/>
    <property type="molecule type" value="Genomic_DNA"/>
</dbReference>
<organism evidence="2 3">
    <name type="scientific">Allocoprobacillus halotolerans</name>
    <dbReference type="NCBI Taxonomy" id="2944914"/>
    <lineage>
        <taxon>Bacteria</taxon>
        <taxon>Bacillati</taxon>
        <taxon>Bacillota</taxon>
        <taxon>Erysipelotrichia</taxon>
        <taxon>Erysipelotrichales</taxon>
        <taxon>Erysipelotrichaceae</taxon>
        <taxon>Allocoprobacillus</taxon>
    </lineage>
</organism>
<dbReference type="PANTHER" id="PTHR33434">
    <property type="entry name" value="DEGV DOMAIN-CONTAINING PROTEIN DR_1986-RELATED"/>
    <property type="match status" value="1"/>
</dbReference>
<evidence type="ECO:0000313" key="3">
    <source>
        <dbReference type="Proteomes" id="UP001060112"/>
    </source>
</evidence>
<gene>
    <name evidence="2" type="ORF">NMU03_04135</name>
</gene>
<dbReference type="InterPro" id="IPR003797">
    <property type="entry name" value="DegV"/>
</dbReference>
<dbReference type="PANTHER" id="PTHR33434:SF2">
    <property type="entry name" value="FATTY ACID-BINDING PROTEIN TM_1468"/>
    <property type="match status" value="1"/>
</dbReference>
<dbReference type="NCBIfam" id="TIGR00762">
    <property type="entry name" value="DegV"/>
    <property type="match status" value="1"/>
</dbReference>
<proteinExistence type="predicted"/>
<dbReference type="Proteomes" id="UP001060112">
    <property type="component" value="Chromosome"/>
</dbReference>
<dbReference type="Gene3D" id="3.30.1180.10">
    <property type="match status" value="1"/>
</dbReference>
<keyword evidence="3" id="KW-1185">Reference proteome</keyword>
<evidence type="ECO:0000313" key="2">
    <source>
        <dbReference type="EMBL" id="UTY40002.1"/>
    </source>
</evidence>
<dbReference type="PROSITE" id="PS51482">
    <property type="entry name" value="DEGV"/>
    <property type="match status" value="1"/>
</dbReference>
<dbReference type="Gene3D" id="3.40.50.10170">
    <property type="match status" value="1"/>
</dbReference>
<name>A0ABY5I3R6_9FIRM</name>
<protein>
    <submittedName>
        <fullName evidence="2">DegV family protein</fullName>
    </submittedName>
</protein>
<evidence type="ECO:0000256" key="1">
    <source>
        <dbReference type="ARBA" id="ARBA00023121"/>
    </source>
</evidence>